<gene>
    <name evidence="19" type="primary">5564262</name>
</gene>
<reference evidence="19" key="2">
    <citation type="submission" date="2020-05" db="UniProtKB">
        <authorList>
            <consortium name="EnsemblMetazoa"/>
        </authorList>
    </citation>
    <scope>IDENTIFICATION</scope>
    <source>
        <strain evidence="19">LVP_AGWG</strain>
    </source>
</reference>
<proteinExistence type="inferred from homology"/>
<dbReference type="Gene3D" id="3.40.50.11340">
    <property type="match status" value="1"/>
</dbReference>
<protein>
    <recommendedName>
        <fullName evidence="15">GDP-fucose protein O-fucosyltransferase 2</fullName>
        <ecNumber evidence="4">2.4.1.221</ecNumber>
    </recommendedName>
    <alternativeName>
        <fullName evidence="16">Peptide-O-fucosyltransferase 2</fullName>
    </alternativeName>
</protein>
<evidence type="ECO:0000256" key="18">
    <source>
        <dbReference type="ARBA" id="ARBA00048647"/>
    </source>
</evidence>
<evidence type="ECO:0000256" key="13">
    <source>
        <dbReference type="ARBA" id="ARBA00023277"/>
    </source>
</evidence>
<evidence type="ECO:0000256" key="8">
    <source>
        <dbReference type="ARBA" id="ARBA00022824"/>
    </source>
</evidence>
<dbReference type="CDD" id="cd11298">
    <property type="entry name" value="O-FucT-2"/>
    <property type="match status" value="1"/>
</dbReference>
<reference evidence="19 20" key="1">
    <citation type="submission" date="2017-06" db="EMBL/GenBank/DDBJ databases">
        <title>Aedes aegypti genome working group (AGWG) sequencing and assembly.</title>
        <authorList>
            <consortium name="Aedes aegypti Genome Working Group (AGWG)"/>
            <person name="Matthews B.J."/>
        </authorList>
    </citation>
    <scope>NUCLEOTIDE SEQUENCE [LARGE SCALE GENOMIC DNA]</scope>
    <source>
        <strain evidence="19 20">LVP_AGWG</strain>
    </source>
</reference>
<dbReference type="InParanoid" id="A0A1S4F6U9"/>
<dbReference type="GO" id="GO:0006004">
    <property type="term" value="P:fucose metabolic process"/>
    <property type="evidence" value="ECO:0007669"/>
    <property type="project" value="UniProtKB-KW"/>
</dbReference>
<dbReference type="InterPro" id="IPR019378">
    <property type="entry name" value="GDP-Fuc_O-FucTrfase"/>
</dbReference>
<dbReference type="PANTHER" id="PTHR13398:SF0">
    <property type="entry name" value="GDP-FUCOSE PROTEIN O-FUCOSYLTRANSFERASE 2"/>
    <property type="match status" value="1"/>
</dbReference>
<comment type="similarity">
    <text evidence="14">Belongs to the glycosyltransferase 68 family.</text>
</comment>
<keyword evidence="13" id="KW-0119">Carbohydrate metabolism</keyword>
<comment type="catalytic activity">
    <reaction evidence="18">
        <text>L-seryl-[protein] + GDP-beta-L-fucose = 3-O-(alpha-L-fucosyl)-L-seryl-[protein] + GDP + H(+)</text>
        <dbReference type="Rhea" id="RHEA:63644"/>
        <dbReference type="Rhea" id="RHEA-COMP:9863"/>
        <dbReference type="Rhea" id="RHEA-COMP:17914"/>
        <dbReference type="ChEBI" id="CHEBI:15378"/>
        <dbReference type="ChEBI" id="CHEBI:29999"/>
        <dbReference type="ChEBI" id="CHEBI:57273"/>
        <dbReference type="ChEBI" id="CHEBI:58189"/>
        <dbReference type="ChEBI" id="CHEBI:189632"/>
        <dbReference type="EC" id="2.4.1.221"/>
    </reaction>
    <physiologicalReaction direction="left-to-right" evidence="18">
        <dbReference type="Rhea" id="RHEA:63645"/>
    </physiologicalReaction>
</comment>
<evidence type="ECO:0000256" key="12">
    <source>
        <dbReference type="ARBA" id="ARBA00023253"/>
    </source>
</evidence>
<evidence type="ECO:0000256" key="2">
    <source>
        <dbReference type="ARBA" id="ARBA00004555"/>
    </source>
</evidence>
<dbReference type="FunFam" id="3.40.50.11350:FF:000002">
    <property type="entry name" value="GDP-fucose protein O-fucosyltransferase 2"/>
    <property type="match status" value="1"/>
</dbReference>
<dbReference type="FunCoup" id="A0A1S4F6U9">
    <property type="interactions" value="774"/>
</dbReference>
<evidence type="ECO:0000256" key="9">
    <source>
        <dbReference type="ARBA" id="ARBA00023034"/>
    </source>
</evidence>
<keyword evidence="8" id="KW-0256">Endoplasmic reticulum</keyword>
<comment type="catalytic activity">
    <reaction evidence="17">
        <text>L-threonyl-[protein] + GDP-beta-L-fucose = 3-O-(alpha-L-fucosyl)-L-threonyl-[protein] + GDP + H(+)</text>
        <dbReference type="Rhea" id="RHEA:70491"/>
        <dbReference type="Rhea" id="RHEA-COMP:11060"/>
        <dbReference type="Rhea" id="RHEA-COMP:17915"/>
        <dbReference type="ChEBI" id="CHEBI:15378"/>
        <dbReference type="ChEBI" id="CHEBI:30013"/>
        <dbReference type="ChEBI" id="CHEBI:57273"/>
        <dbReference type="ChEBI" id="CHEBI:58189"/>
        <dbReference type="ChEBI" id="CHEBI:189631"/>
        <dbReference type="EC" id="2.4.1.221"/>
    </reaction>
    <physiologicalReaction direction="left-to-right" evidence="17">
        <dbReference type="Rhea" id="RHEA:70492"/>
    </physiologicalReaction>
</comment>
<comment type="subcellular location">
    <subcellularLocation>
        <location evidence="1">Endoplasmic reticulum</location>
    </subcellularLocation>
    <subcellularLocation>
        <location evidence="2">Golgi apparatus</location>
    </subcellularLocation>
</comment>
<evidence type="ECO:0000256" key="14">
    <source>
        <dbReference type="ARBA" id="ARBA00025803"/>
    </source>
</evidence>
<dbReference type="GO" id="GO:0046922">
    <property type="term" value="F:peptide-O-fucosyltransferase activity"/>
    <property type="evidence" value="ECO:0007669"/>
    <property type="project" value="UniProtKB-EC"/>
</dbReference>
<keyword evidence="20" id="KW-1185">Reference proteome</keyword>
<keyword evidence="10" id="KW-1015">Disulfide bond</keyword>
<sequence>MIRRWLFVILCSCFAAASPLESIHGNQQEVCCGWYDFFRDIYRCYDKPVDDSQPPVTFILYDVNPSEGFNLRRDVYIRLAVFLRTLRKRPGYERSVLVLPPWSELFHWRSSYLNQMHLPWGHFFDVASMRMYVEVIETWQFFDEYRKLAKPGGGHNVVIDEFYRLSHFDDMFENGVFVDKFEQTVCTKETDQNNLGTSGVMGYRNLTIDERICVKFQGSASLLHSMFEKLKPKEYQRLRVIFLARAETVLHDYWGNVDYWEARRSMRFNRDLVRIANKFRQDFFNSTNQWDRVQRPASWTDEGPYRKTKGGDYLCAHMRRADFLYGREKTTPTLHSAAMQIKRKLLELGLRKVFIASDCSKSEFHDLKNYLKRFKVVRYSPETKEEMTRLKDGGVAIIDQIICSHARFFIGTYESTFTYRIYEEREILGFPKDLTFNTFCKEEEVGNCEKNAIWPIQYA</sequence>
<keyword evidence="9" id="KW-0333">Golgi apparatus</keyword>
<evidence type="ECO:0000256" key="1">
    <source>
        <dbReference type="ARBA" id="ARBA00004240"/>
    </source>
</evidence>
<comment type="pathway">
    <text evidence="3">Protein modification; protein glycosylation.</text>
</comment>
<accession>A0A1S4F6U9</accession>
<dbReference type="OrthoDB" id="422368at2759"/>
<evidence type="ECO:0000256" key="15">
    <source>
        <dbReference type="ARBA" id="ARBA00026232"/>
    </source>
</evidence>
<evidence type="ECO:0000256" key="3">
    <source>
        <dbReference type="ARBA" id="ARBA00004922"/>
    </source>
</evidence>
<evidence type="ECO:0000256" key="6">
    <source>
        <dbReference type="ARBA" id="ARBA00022679"/>
    </source>
</evidence>
<evidence type="ECO:0000256" key="10">
    <source>
        <dbReference type="ARBA" id="ARBA00023157"/>
    </source>
</evidence>
<evidence type="ECO:0000256" key="16">
    <source>
        <dbReference type="ARBA" id="ARBA00033083"/>
    </source>
</evidence>
<evidence type="ECO:0000313" key="19">
    <source>
        <dbReference type="EnsemblMetazoa" id="AAEL004163-PA"/>
    </source>
</evidence>
<keyword evidence="5" id="KW-0328">Glycosyltransferase</keyword>
<keyword evidence="6" id="KW-0808">Transferase</keyword>
<dbReference type="AlphaFoldDB" id="A0A1S4F6U9"/>
<organism evidence="19 20">
    <name type="scientific">Aedes aegypti</name>
    <name type="common">Yellowfever mosquito</name>
    <name type="synonym">Culex aegypti</name>
    <dbReference type="NCBI Taxonomy" id="7159"/>
    <lineage>
        <taxon>Eukaryota</taxon>
        <taxon>Metazoa</taxon>
        <taxon>Ecdysozoa</taxon>
        <taxon>Arthropoda</taxon>
        <taxon>Hexapoda</taxon>
        <taxon>Insecta</taxon>
        <taxon>Pterygota</taxon>
        <taxon>Neoptera</taxon>
        <taxon>Endopterygota</taxon>
        <taxon>Diptera</taxon>
        <taxon>Nematocera</taxon>
        <taxon>Culicoidea</taxon>
        <taxon>Culicidae</taxon>
        <taxon>Culicinae</taxon>
        <taxon>Aedini</taxon>
        <taxon>Aedes</taxon>
        <taxon>Stegomyia</taxon>
    </lineage>
</organism>
<dbReference type="GO" id="GO:0005794">
    <property type="term" value="C:Golgi apparatus"/>
    <property type="evidence" value="ECO:0007669"/>
    <property type="project" value="UniProtKB-SubCell"/>
</dbReference>
<dbReference type="GO" id="GO:0005783">
    <property type="term" value="C:endoplasmic reticulum"/>
    <property type="evidence" value="ECO:0007669"/>
    <property type="project" value="UniProtKB-SubCell"/>
</dbReference>
<dbReference type="EnsemblMetazoa" id="AAEL004163-RA">
    <property type="protein sequence ID" value="AAEL004163-PA"/>
    <property type="gene ID" value="AAEL004163"/>
</dbReference>
<dbReference type="Proteomes" id="UP000008820">
    <property type="component" value="Chromosome 1"/>
</dbReference>
<dbReference type="Pfam" id="PF10250">
    <property type="entry name" value="O-FucT"/>
    <property type="match status" value="1"/>
</dbReference>
<dbReference type="InterPro" id="IPR045130">
    <property type="entry name" value="OFUT2-like"/>
</dbReference>
<keyword evidence="7" id="KW-0732">Signal</keyword>
<evidence type="ECO:0000256" key="4">
    <source>
        <dbReference type="ARBA" id="ARBA00012196"/>
    </source>
</evidence>
<evidence type="ECO:0000256" key="17">
    <source>
        <dbReference type="ARBA" id="ARBA00047273"/>
    </source>
</evidence>
<dbReference type="PANTHER" id="PTHR13398">
    <property type="entry name" value="GDP-FUCOSE PROTEIN O-FUCOSYLTRANSFERASE 2"/>
    <property type="match status" value="1"/>
</dbReference>
<dbReference type="EC" id="2.4.1.221" evidence="4"/>
<dbReference type="VEuPathDB" id="VectorBase:AAEL004163"/>
<evidence type="ECO:0000313" key="20">
    <source>
        <dbReference type="Proteomes" id="UP000008820"/>
    </source>
</evidence>
<name>A0A1S4F6U9_AEDAE</name>
<dbReference type="Gene3D" id="3.40.50.11350">
    <property type="match status" value="1"/>
</dbReference>
<evidence type="ECO:0000256" key="11">
    <source>
        <dbReference type="ARBA" id="ARBA00023180"/>
    </source>
</evidence>
<evidence type="ECO:0000256" key="5">
    <source>
        <dbReference type="ARBA" id="ARBA00022676"/>
    </source>
</evidence>
<evidence type="ECO:0000256" key="7">
    <source>
        <dbReference type="ARBA" id="ARBA00022729"/>
    </source>
</evidence>
<keyword evidence="11" id="KW-0325">Glycoprotein</keyword>
<keyword evidence="12" id="KW-0294">Fucose metabolism</keyword>